<evidence type="ECO:0000256" key="3">
    <source>
        <dbReference type="ARBA" id="ARBA00022989"/>
    </source>
</evidence>
<feature type="transmembrane region" description="Helical" evidence="5">
    <location>
        <begin position="39"/>
        <end position="58"/>
    </location>
</feature>
<comment type="subcellular location">
    <subcellularLocation>
        <location evidence="1">Membrane</location>
        <topology evidence="1">Multi-pass membrane protein</topology>
    </subcellularLocation>
</comment>
<gene>
    <name evidence="6" type="ORF">SAMN02745134_00128</name>
</gene>
<dbReference type="Gene3D" id="1.20.120.1630">
    <property type="match status" value="1"/>
</dbReference>
<evidence type="ECO:0000313" key="6">
    <source>
        <dbReference type="EMBL" id="SMC16650.1"/>
    </source>
</evidence>
<name>A0A1W1WYK8_9CLOT</name>
<keyword evidence="7" id="KW-1185">Reference proteome</keyword>
<feature type="transmembrane region" description="Helical" evidence="5">
    <location>
        <begin position="108"/>
        <end position="128"/>
    </location>
</feature>
<sequence>MKKYEKVSITKTVLIPIIIMLILSAILFIPAGSLKFFEAWIWLGEFFLMMVYTSIYLFKKNPELLKKRMEFKEKEKMSKIQSLLNLYIIGFSVPGIDYRNHWSNVPTSLVIISNIIVCIGLIIIILVFKENSYASTTIKIENGQYVISTGIYSIVRHPMYLGMLLITLFSPLALGSFWALIPFVFSVPATILRIQNEEKLLFKELLGYREYCLKVKYRVLPFIW</sequence>
<keyword evidence="4 5" id="KW-0472">Membrane</keyword>
<dbReference type="GO" id="GO:0016020">
    <property type="term" value="C:membrane"/>
    <property type="evidence" value="ECO:0007669"/>
    <property type="project" value="UniProtKB-SubCell"/>
</dbReference>
<evidence type="ECO:0000313" key="7">
    <source>
        <dbReference type="Proteomes" id="UP000192468"/>
    </source>
</evidence>
<dbReference type="EMBL" id="FWXH01000002">
    <property type="protein sequence ID" value="SMC16650.1"/>
    <property type="molecule type" value="Genomic_DNA"/>
</dbReference>
<dbReference type="PANTHER" id="PTHR43847">
    <property type="entry name" value="BLL3993 PROTEIN"/>
    <property type="match status" value="1"/>
</dbReference>
<dbReference type="InterPro" id="IPR007269">
    <property type="entry name" value="ICMT_MeTrfase"/>
</dbReference>
<keyword evidence="2 5" id="KW-0812">Transmembrane</keyword>
<dbReference type="AlphaFoldDB" id="A0A1W1WYK8"/>
<reference evidence="6 7" key="1">
    <citation type="submission" date="2017-04" db="EMBL/GenBank/DDBJ databases">
        <authorList>
            <person name="Afonso C.L."/>
            <person name="Miller P.J."/>
            <person name="Scott M.A."/>
            <person name="Spackman E."/>
            <person name="Goraichik I."/>
            <person name="Dimitrov K.M."/>
            <person name="Suarez D.L."/>
            <person name="Swayne D.E."/>
        </authorList>
    </citation>
    <scope>NUCLEOTIDE SEQUENCE [LARGE SCALE GENOMIC DNA]</scope>
    <source>
        <strain evidence="6 7">DSM 12555</strain>
    </source>
</reference>
<proteinExistence type="predicted"/>
<keyword evidence="3 5" id="KW-1133">Transmembrane helix</keyword>
<organism evidence="6 7">
    <name type="scientific">Clostridium acidisoli DSM 12555</name>
    <dbReference type="NCBI Taxonomy" id="1121291"/>
    <lineage>
        <taxon>Bacteria</taxon>
        <taxon>Bacillati</taxon>
        <taxon>Bacillota</taxon>
        <taxon>Clostridia</taxon>
        <taxon>Eubacteriales</taxon>
        <taxon>Clostridiaceae</taxon>
        <taxon>Clostridium</taxon>
    </lineage>
</organism>
<dbReference type="OrthoDB" id="5471300at2"/>
<dbReference type="STRING" id="1121291.SAMN02745134_00128"/>
<protein>
    <submittedName>
        <fullName evidence="6">Protein-S-isoprenylcysteine O-methyltransferase Ste14</fullName>
    </submittedName>
</protein>
<evidence type="ECO:0000256" key="5">
    <source>
        <dbReference type="SAM" id="Phobius"/>
    </source>
</evidence>
<feature type="transmembrane region" description="Helical" evidence="5">
    <location>
        <begin position="12"/>
        <end position="33"/>
    </location>
</feature>
<dbReference type="Proteomes" id="UP000192468">
    <property type="component" value="Unassembled WGS sequence"/>
</dbReference>
<dbReference type="Pfam" id="PF04140">
    <property type="entry name" value="ICMT"/>
    <property type="match status" value="1"/>
</dbReference>
<keyword evidence="6" id="KW-0808">Transferase</keyword>
<evidence type="ECO:0000256" key="2">
    <source>
        <dbReference type="ARBA" id="ARBA00022692"/>
    </source>
</evidence>
<dbReference type="InterPro" id="IPR052527">
    <property type="entry name" value="Metal_cation-efflux_comp"/>
</dbReference>
<dbReference type="PANTHER" id="PTHR43847:SF1">
    <property type="entry name" value="BLL3993 PROTEIN"/>
    <property type="match status" value="1"/>
</dbReference>
<feature type="transmembrane region" description="Helical" evidence="5">
    <location>
        <begin position="79"/>
        <end position="96"/>
    </location>
</feature>
<dbReference type="GO" id="GO:0004671">
    <property type="term" value="F:protein C-terminal S-isoprenylcysteine carboxyl O-methyltransferase activity"/>
    <property type="evidence" value="ECO:0007669"/>
    <property type="project" value="InterPro"/>
</dbReference>
<evidence type="ECO:0000256" key="4">
    <source>
        <dbReference type="ARBA" id="ARBA00023136"/>
    </source>
</evidence>
<evidence type="ECO:0000256" key="1">
    <source>
        <dbReference type="ARBA" id="ARBA00004141"/>
    </source>
</evidence>
<dbReference type="GO" id="GO:0032259">
    <property type="term" value="P:methylation"/>
    <property type="evidence" value="ECO:0007669"/>
    <property type="project" value="UniProtKB-KW"/>
</dbReference>
<accession>A0A1W1WYK8</accession>
<keyword evidence="6" id="KW-0489">Methyltransferase</keyword>